<gene>
    <name evidence="6" type="ORF">H9786_07540</name>
</gene>
<dbReference type="PRINTS" id="PR00038">
    <property type="entry name" value="HTHLUXR"/>
</dbReference>
<name>A0A9D2RPA1_9MICO</name>
<feature type="domain" description="HTH luxR-type" evidence="4">
    <location>
        <begin position="151"/>
        <end position="216"/>
    </location>
</feature>
<dbReference type="AlphaFoldDB" id="A0A9D2RPA1"/>
<feature type="domain" description="Response regulatory" evidence="5">
    <location>
        <begin position="3"/>
        <end position="119"/>
    </location>
</feature>
<dbReference type="SMART" id="SM00448">
    <property type="entry name" value="REC"/>
    <property type="match status" value="1"/>
</dbReference>
<dbReference type="SUPFAM" id="SSF46894">
    <property type="entry name" value="C-terminal effector domain of the bipartite response regulators"/>
    <property type="match status" value="1"/>
</dbReference>
<proteinExistence type="predicted"/>
<dbReference type="PANTHER" id="PTHR43214">
    <property type="entry name" value="TWO-COMPONENT RESPONSE REGULATOR"/>
    <property type="match status" value="1"/>
</dbReference>
<evidence type="ECO:0000313" key="6">
    <source>
        <dbReference type="EMBL" id="HJB10371.1"/>
    </source>
</evidence>
<dbReference type="Pfam" id="PF00072">
    <property type="entry name" value="Response_reg"/>
    <property type="match status" value="1"/>
</dbReference>
<accession>A0A9D2RPA1</accession>
<evidence type="ECO:0000256" key="2">
    <source>
        <dbReference type="ARBA" id="ARBA00023125"/>
    </source>
</evidence>
<reference evidence="6" key="2">
    <citation type="submission" date="2021-04" db="EMBL/GenBank/DDBJ databases">
        <authorList>
            <person name="Gilroy R."/>
        </authorList>
    </citation>
    <scope>NUCLEOTIDE SEQUENCE</scope>
    <source>
        <strain evidence="6">ChiHjej13B12-24818</strain>
    </source>
</reference>
<feature type="modified residue" description="4-aspartylphosphate" evidence="3">
    <location>
        <position position="54"/>
    </location>
</feature>
<dbReference type="PANTHER" id="PTHR43214:SF43">
    <property type="entry name" value="TWO-COMPONENT RESPONSE REGULATOR"/>
    <property type="match status" value="1"/>
</dbReference>
<dbReference type="PROSITE" id="PS50043">
    <property type="entry name" value="HTH_LUXR_2"/>
    <property type="match status" value="1"/>
</dbReference>
<dbReference type="CDD" id="cd06170">
    <property type="entry name" value="LuxR_C_like"/>
    <property type="match status" value="1"/>
</dbReference>
<dbReference type="InterPro" id="IPR000792">
    <property type="entry name" value="Tscrpt_reg_LuxR_C"/>
</dbReference>
<dbReference type="Gene3D" id="3.40.50.2300">
    <property type="match status" value="1"/>
</dbReference>
<sequence>MTTVLICDDDPIVREALGAYLEHEQDLEVVAMVETAEEALAQIETTRPEVVLMDLVLPGMDGIEATRLARGMQPAPAVLVLTTFGTEDHVRAALASGATGFLLKATSAPTLVAAVHAAAARAGTVITPELASRIAVDPAARSDREARATGAAREALDLTGRETEVLTLLCAAESNAGIADALSLSESTVKTHVSSLMTKLGCSSRLEIALRAFERGLAAPPQPTIPPPPE</sequence>
<dbReference type="GO" id="GO:0003677">
    <property type="term" value="F:DNA binding"/>
    <property type="evidence" value="ECO:0007669"/>
    <property type="project" value="UniProtKB-KW"/>
</dbReference>
<organism evidence="6 7">
    <name type="scientific">Candidatus Brachybacterium merdavium</name>
    <dbReference type="NCBI Taxonomy" id="2838513"/>
    <lineage>
        <taxon>Bacteria</taxon>
        <taxon>Bacillati</taxon>
        <taxon>Actinomycetota</taxon>
        <taxon>Actinomycetes</taxon>
        <taxon>Micrococcales</taxon>
        <taxon>Dermabacteraceae</taxon>
        <taxon>Brachybacterium</taxon>
    </lineage>
</organism>
<dbReference type="Proteomes" id="UP000823823">
    <property type="component" value="Unassembled WGS sequence"/>
</dbReference>
<dbReference type="InterPro" id="IPR058245">
    <property type="entry name" value="NreC/VraR/RcsB-like_REC"/>
</dbReference>
<keyword evidence="2" id="KW-0238">DNA-binding</keyword>
<dbReference type="GO" id="GO:0000160">
    <property type="term" value="P:phosphorelay signal transduction system"/>
    <property type="evidence" value="ECO:0007669"/>
    <property type="project" value="InterPro"/>
</dbReference>
<comment type="caution">
    <text evidence="6">The sequence shown here is derived from an EMBL/GenBank/DDBJ whole genome shotgun (WGS) entry which is preliminary data.</text>
</comment>
<dbReference type="InterPro" id="IPR016032">
    <property type="entry name" value="Sig_transdc_resp-reg_C-effctor"/>
</dbReference>
<dbReference type="InterPro" id="IPR039420">
    <property type="entry name" value="WalR-like"/>
</dbReference>
<evidence type="ECO:0000256" key="1">
    <source>
        <dbReference type="ARBA" id="ARBA00022553"/>
    </source>
</evidence>
<dbReference type="SUPFAM" id="SSF52172">
    <property type="entry name" value="CheY-like"/>
    <property type="match status" value="1"/>
</dbReference>
<dbReference type="Pfam" id="PF00196">
    <property type="entry name" value="GerE"/>
    <property type="match status" value="1"/>
</dbReference>
<dbReference type="InterPro" id="IPR011006">
    <property type="entry name" value="CheY-like_superfamily"/>
</dbReference>
<evidence type="ECO:0000256" key="3">
    <source>
        <dbReference type="PROSITE-ProRule" id="PRU00169"/>
    </source>
</evidence>
<reference evidence="6" key="1">
    <citation type="journal article" date="2021" name="PeerJ">
        <title>Extensive microbial diversity within the chicken gut microbiome revealed by metagenomics and culture.</title>
        <authorList>
            <person name="Gilroy R."/>
            <person name="Ravi A."/>
            <person name="Getino M."/>
            <person name="Pursley I."/>
            <person name="Horton D.L."/>
            <person name="Alikhan N.F."/>
            <person name="Baker D."/>
            <person name="Gharbi K."/>
            <person name="Hall N."/>
            <person name="Watson M."/>
            <person name="Adriaenssens E.M."/>
            <person name="Foster-Nyarko E."/>
            <person name="Jarju S."/>
            <person name="Secka A."/>
            <person name="Antonio M."/>
            <person name="Oren A."/>
            <person name="Chaudhuri R.R."/>
            <person name="La Ragione R."/>
            <person name="Hildebrand F."/>
            <person name="Pallen M.J."/>
        </authorList>
    </citation>
    <scope>NUCLEOTIDE SEQUENCE</scope>
    <source>
        <strain evidence="6">ChiHjej13B12-24818</strain>
    </source>
</reference>
<evidence type="ECO:0000259" key="5">
    <source>
        <dbReference type="PROSITE" id="PS50110"/>
    </source>
</evidence>
<dbReference type="EMBL" id="DWZH01000054">
    <property type="protein sequence ID" value="HJB10371.1"/>
    <property type="molecule type" value="Genomic_DNA"/>
</dbReference>
<dbReference type="CDD" id="cd17535">
    <property type="entry name" value="REC_NarL-like"/>
    <property type="match status" value="1"/>
</dbReference>
<dbReference type="PROSITE" id="PS50110">
    <property type="entry name" value="RESPONSE_REGULATORY"/>
    <property type="match status" value="1"/>
</dbReference>
<evidence type="ECO:0000313" key="7">
    <source>
        <dbReference type="Proteomes" id="UP000823823"/>
    </source>
</evidence>
<protein>
    <submittedName>
        <fullName evidence="6">Response regulator transcription factor</fullName>
    </submittedName>
</protein>
<evidence type="ECO:0000259" key="4">
    <source>
        <dbReference type="PROSITE" id="PS50043"/>
    </source>
</evidence>
<dbReference type="SMART" id="SM00421">
    <property type="entry name" value="HTH_LUXR"/>
    <property type="match status" value="1"/>
</dbReference>
<dbReference type="GO" id="GO:0006355">
    <property type="term" value="P:regulation of DNA-templated transcription"/>
    <property type="evidence" value="ECO:0007669"/>
    <property type="project" value="InterPro"/>
</dbReference>
<keyword evidence="1 3" id="KW-0597">Phosphoprotein</keyword>
<dbReference type="InterPro" id="IPR001789">
    <property type="entry name" value="Sig_transdc_resp-reg_receiver"/>
</dbReference>